<dbReference type="EMBL" id="JYON01000026">
    <property type="protein sequence ID" value="KJH70169.1"/>
    <property type="molecule type" value="Genomic_DNA"/>
</dbReference>
<keyword evidence="4" id="KW-0028">Amino-acid biosynthesis</keyword>
<dbReference type="GO" id="GO:0009086">
    <property type="term" value="P:methionine biosynthetic process"/>
    <property type="evidence" value="ECO:0007669"/>
    <property type="project" value="UniProtKB-KW"/>
</dbReference>
<keyword evidence="7" id="KW-0560">Oxidoreductase</keyword>
<dbReference type="SUPFAM" id="SSF51182">
    <property type="entry name" value="RmlC-like cupins"/>
    <property type="match status" value="1"/>
</dbReference>
<dbReference type="Gene3D" id="2.60.120.10">
    <property type="entry name" value="Jelly Rolls"/>
    <property type="match status" value="1"/>
</dbReference>
<dbReference type="InterPro" id="IPR004313">
    <property type="entry name" value="ARD"/>
</dbReference>
<dbReference type="Proteomes" id="UP000032452">
    <property type="component" value="Unassembled WGS sequence"/>
</dbReference>
<keyword evidence="8" id="KW-0408">Iron</keyword>
<keyword evidence="9" id="KW-0486">Methionine biosynthesis</keyword>
<evidence type="ECO:0000256" key="3">
    <source>
        <dbReference type="ARBA" id="ARBA00022596"/>
    </source>
</evidence>
<dbReference type="RefSeq" id="WP_045056350.1">
    <property type="nucleotide sequence ID" value="NZ_CAWMDP010000019.1"/>
</dbReference>
<dbReference type="EC" id="1.13.11.54" evidence="10"/>
<evidence type="ECO:0000256" key="2">
    <source>
        <dbReference type="ARBA" id="ARBA00001954"/>
    </source>
</evidence>
<name>A0A0D8ZNX4_9CYAN</name>
<dbReference type="GO" id="GO:0010309">
    <property type="term" value="F:acireductone dioxygenase [iron(II)-requiring] activity"/>
    <property type="evidence" value="ECO:0007669"/>
    <property type="project" value="UniProtKB-EC"/>
</dbReference>
<protein>
    <recommendedName>
        <fullName evidence="10">acireductone dioxygenase (Fe(2+)-requiring)</fullName>
        <ecNumber evidence="10">1.13.11.54</ecNumber>
    </recommendedName>
</protein>
<evidence type="ECO:0000313" key="11">
    <source>
        <dbReference type="EMBL" id="KJH70169.1"/>
    </source>
</evidence>
<dbReference type="Pfam" id="PF03079">
    <property type="entry name" value="ARD"/>
    <property type="match status" value="1"/>
</dbReference>
<organism evidence="11 12">
    <name type="scientific">Aliterella atlantica CENA595</name>
    <dbReference type="NCBI Taxonomy" id="1618023"/>
    <lineage>
        <taxon>Bacteria</taxon>
        <taxon>Bacillati</taxon>
        <taxon>Cyanobacteriota</taxon>
        <taxon>Cyanophyceae</taxon>
        <taxon>Chroococcidiopsidales</taxon>
        <taxon>Aliterellaceae</taxon>
        <taxon>Aliterella</taxon>
    </lineage>
</organism>
<evidence type="ECO:0000256" key="7">
    <source>
        <dbReference type="ARBA" id="ARBA00023002"/>
    </source>
</evidence>
<dbReference type="AlphaFoldDB" id="A0A0D8ZNX4"/>
<gene>
    <name evidence="11" type="ORF">UH38_19410</name>
</gene>
<evidence type="ECO:0000256" key="1">
    <source>
        <dbReference type="ARBA" id="ARBA00000428"/>
    </source>
</evidence>
<reference evidence="11 12" key="1">
    <citation type="submission" date="2015-02" db="EMBL/GenBank/DDBJ databases">
        <title>Draft genome of a novel marine cyanobacterium (Chroococcales) isolated from South Atlantic Ocean.</title>
        <authorList>
            <person name="Rigonato J."/>
            <person name="Alvarenga D.O."/>
            <person name="Branco L.H."/>
            <person name="Varani A.M."/>
            <person name="Brandini F.P."/>
            <person name="Fiore M.F."/>
        </authorList>
    </citation>
    <scope>NUCLEOTIDE SEQUENCE [LARGE SCALE GENOMIC DNA]</scope>
    <source>
        <strain evidence="11 12">CENA595</strain>
    </source>
</reference>
<evidence type="ECO:0000256" key="4">
    <source>
        <dbReference type="ARBA" id="ARBA00022605"/>
    </source>
</evidence>
<sequence>MAILRIEDGKTYTQLSDITRELAPLNIRLERCPVGKNLDLPGLLAQYILSPAQKEQVLQGVSNHFEQVKRYGYQWRDLMVLHPGATYLYALISHLDRSHTQVDDEALYVLAGEGIFGFVRSDGSQVELIVQAEEYINIPSGTEHWFCLTASLHIKAVRYFTTVGGWMPQYTQTQSNPNCN</sequence>
<evidence type="ECO:0000256" key="5">
    <source>
        <dbReference type="ARBA" id="ARBA00022723"/>
    </source>
</evidence>
<keyword evidence="12" id="KW-1185">Reference proteome</keyword>
<keyword evidence="6 11" id="KW-0223">Dioxygenase</keyword>
<dbReference type="PANTHER" id="PTHR23418:SF0">
    <property type="entry name" value="ACIREDUCTONE DIOXYGENASE"/>
    <property type="match status" value="1"/>
</dbReference>
<evidence type="ECO:0000256" key="10">
    <source>
        <dbReference type="ARBA" id="ARBA00039005"/>
    </source>
</evidence>
<dbReference type="STRING" id="1618023.UH38_19410"/>
<dbReference type="CDD" id="cd02232">
    <property type="entry name" value="cupin_ARD"/>
    <property type="match status" value="1"/>
</dbReference>
<dbReference type="InterPro" id="IPR011051">
    <property type="entry name" value="RmlC_Cupin_sf"/>
</dbReference>
<evidence type="ECO:0000256" key="6">
    <source>
        <dbReference type="ARBA" id="ARBA00022964"/>
    </source>
</evidence>
<dbReference type="InterPro" id="IPR014710">
    <property type="entry name" value="RmlC-like_jellyroll"/>
</dbReference>
<dbReference type="PANTHER" id="PTHR23418">
    <property type="entry name" value="ACIREDUCTONE DIOXYGENASE"/>
    <property type="match status" value="1"/>
</dbReference>
<proteinExistence type="predicted"/>
<dbReference type="GO" id="GO:0046872">
    <property type="term" value="F:metal ion binding"/>
    <property type="evidence" value="ECO:0007669"/>
    <property type="project" value="UniProtKB-KW"/>
</dbReference>
<evidence type="ECO:0000256" key="9">
    <source>
        <dbReference type="ARBA" id="ARBA00023167"/>
    </source>
</evidence>
<evidence type="ECO:0000256" key="8">
    <source>
        <dbReference type="ARBA" id="ARBA00023004"/>
    </source>
</evidence>
<comment type="catalytic activity">
    <reaction evidence="1">
        <text>1,2-dihydroxy-5-(methylsulfanyl)pent-1-en-3-one + O2 = 4-methylsulfanyl-2-oxobutanoate + formate + 2 H(+)</text>
        <dbReference type="Rhea" id="RHEA:24504"/>
        <dbReference type="ChEBI" id="CHEBI:15378"/>
        <dbReference type="ChEBI" id="CHEBI:15379"/>
        <dbReference type="ChEBI" id="CHEBI:15740"/>
        <dbReference type="ChEBI" id="CHEBI:16723"/>
        <dbReference type="ChEBI" id="CHEBI:49252"/>
        <dbReference type="EC" id="1.13.11.54"/>
    </reaction>
</comment>
<keyword evidence="3" id="KW-0533">Nickel</keyword>
<comment type="caution">
    <text evidence="11">The sequence shown here is derived from an EMBL/GenBank/DDBJ whole genome shotgun (WGS) entry which is preliminary data.</text>
</comment>
<keyword evidence="5" id="KW-0479">Metal-binding</keyword>
<comment type="cofactor">
    <cofactor evidence="2">
        <name>Fe(2+)</name>
        <dbReference type="ChEBI" id="CHEBI:29033"/>
    </cofactor>
</comment>
<dbReference type="OrthoDB" id="9795636at2"/>
<evidence type="ECO:0000313" key="12">
    <source>
        <dbReference type="Proteomes" id="UP000032452"/>
    </source>
</evidence>
<accession>A0A0D8ZNX4</accession>